<dbReference type="PROSITE" id="PS01047">
    <property type="entry name" value="HMA_1"/>
    <property type="match status" value="1"/>
</dbReference>
<dbReference type="InterPro" id="IPR018303">
    <property type="entry name" value="ATPase_P-typ_P_site"/>
</dbReference>
<accession>A0A1I7FD15</accession>
<keyword evidence="13" id="KW-0406">Ion transport</keyword>
<dbReference type="NCBIfam" id="TIGR01525">
    <property type="entry name" value="ATPase-IB_hvy"/>
    <property type="match status" value="1"/>
</dbReference>
<dbReference type="Pfam" id="PF00122">
    <property type="entry name" value="E1-E2_ATPase"/>
    <property type="match status" value="1"/>
</dbReference>
<name>A0A1I7FD15_9GAMM</name>
<reference evidence="18" key="1">
    <citation type="submission" date="2016-10" db="EMBL/GenBank/DDBJ databases">
        <authorList>
            <person name="Varghese N."/>
            <person name="Submissions S."/>
        </authorList>
    </citation>
    <scope>NUCLEOTIDE SEQUENCE [LARGE SCALE GENOMIC DNA]</scope>
    <source>
        <strain evidence="18">CGMCC 1.6981</strain>
    </source>
</reference>
<keyword evidence="7 15" id="KW-0479">Metal-binding</keyword>
<dbReference type="EMBL" id="FPBP01000001">
    <property type="protein sequence ID" value="SFU34058.1"/>
    <property type="molecule type" value="Genomic_DNA"/>
</dbReference>
<evidence type="ECO:0000256" key="2">
    <source>
        <dbReference type="ARBA" id="ARBA00006024"/>
    </source>
</evidence>
<dbReference type="PROSITE" id="PS00154">
    <property type="entry name" value="ATPASE_E1_E2"/>
    <property type="match status" value="1"/>
</dbReference>
<dbReference type="GO" id="GO:0005507">
    <property type="term" value="F:copper ion binding"/>
    <property type="evidence" value="ECO:0007669"/>
    <property type="project" value="TreeGrafter"/>
</dbReference>
<dbReference type="PRINTS" id="PR00119">
    <property type="entry name" value="CATATPASE"/>
</dbReference>
<dbReference type="InterPro" id="IPR001757">
    <property type="entry name" value="P_typ_ATPase"/>
</dbReference>
<keyword evidence="10" id="KW-0460">Magnesium</keyword>
<feature type="transmembrane region" description="Helical" evidence="15">
    <location>
        <begin position="198"/>
        <end position="216"/>
    </location>
</feature>
<dbReference type="InterPro" id="IPR023298">
    <property type="entry name" value="ATPase_P-typ_TM_dom_sf"/>
</dbReference>
<keyword evidence="3" id="KW-0813">Transport</keyword>
<evidence type="ECO:0000256" key="5">
    <source>
        <dbReference type="ARBA" id="ARBA00022553"/>
    </source>
</evidence>
<dbReference type="Pfam" id="PF00403">
    <property type="entry name" value="HMA"/>
    <property type="match status" value="1"/>
</dbReference>
<keyword evidence="8 15" id="KW-0547">Nucleotide-binding</keyword>
<dbReference type="InterPro" id="IPR036163">
    <property type="entry name" value="HMA_dom_sf"/>
</dbReference>
<feature type="transmembrane region" description="Helical" evidence="15">
    <location>
        <begin position="694"/>
        <end position="713"/>
    </location>
</feature>
<organism evidence="17 18">
    <name type="scientific">Halomonas korlensis</name>
    <dbReference type="NCBI Taxonomy" id="463301"/>
    <lineage>
        <taxon>Bacteria</taxon>
        <taxon>Pseudomonadati</taxon>
        <taxon>Pseudomonadota</taxon>
        <taxon>Gammaproteobacteria</taxon>
        <taxon>Oceanospirillales</taxon>
        <taxon>Halomonadaceae</taxon>
        <taxon>Halomonas</taxon>
    </lineage>
</organism>
<evidence type="ECO:0000313" key="18">
    <source>
        <dbReference type="Proteomes" id="UP000198693"/>
    </source>
</evidence>
<evidence type="ECO:0000256" key="12">
    <source>
        <dbReference type="ARBA" id="ARBA00022989"/>
    </source>
</evidence>
<keyword evidence="11" id="KW-1278">Translocase</keyword>
<dbReference type="AlphaFoldDB" id="A0A1I7FD15"/>
<dbReference type="PANTHER" id="PTHR43520">
    <property type="entry name" value="ATP7, ISOFORM B"/>
    <property type="match status" value="1"/>
</dbReference>
<comment type="similarity">
    <text evidence="2 15">Belongs to the cation transport ATPase (P-type) (TC 3.A.3) family. Type IB subfamily.</text>
</comment>
<feature type="transmembrane region" description="Helical" evidence="15">
    <location>
        <begin position="103"/>
        <end position="125"/>
    </location>
</feature>
<evidence type="ECO:0000256" key="1">
    <source>
        <dbReference type="ARBA" id="ARBA00004651"/>
    </source>
</evidence>
<evidence type="ECO:0000256" key="4">
    <source>
        <dbReference type="ARBA" id="ARBA00022475"/>
    </source>
</evidence>
<evidence type="ECO:0000259" key="16">
    <source>
        <dbReference type="PROSITE" id="PS50846"/>
    </source>
</evidence>
<keyword evidence="6 15" id="KW-0812">Transmembrane</keyword>
<comment type="subcellular location">
    <subcellularLocation>
        <location evidence="1">Cell membrane</location>
        <topology evidence="1">Multi-pass membrane protein</topology>
    </subcellularLocation>
</comment>
<dbReference type="GO" id="GO:0005886">
    <property type="term" value="C:plasma membrane"/>
    <property type="evidence" value="ECO:0007669"/>
    <property type="project" value="UniProtKB-SubCell"/>
</dbReference>
<dbReference type="PROSITE" id="PS50846">
    <property type="entry name" value="HMA_2"/>
    <property type="match status" value="1"/>
</dbReference>
<dbReference type="STRING" id="463301.SAMN04487955_101400"/>
<dbReference type="InterPro" id="IPR006121">
    <property type="entry name" value="HMA_dom"/>
</dbReference>
<evidence type="ECO:0000256" key="6">
    <source>
        <dbReference type="ARBA" id="ARBA00022692"/>
    </source>
</evidence>
<dbReference type="RefSeq" id="WP_245784117.1">
    <property type="nucleotide sequence ID" value="NZ_FPBP01000001.1"/>
</dbReference>
<dbReference type="PANTHER" id="PTHR43520:SF5">
    <property type="entry name" value="CATION-TRANSPORTING P-TYPE ATPASE-RELATED"/>
    <property type="match status" value="1"/>
</dbReference>
<dbReference type="SUPFAM" id="SSF56784">
    <property type="entry name" value="HAD-like"/>
    <property type="match status" value="1"/>
</dbReference>
<dbReference type="InterPro" id="IPR008250">
    <property type="entry name" value="ATPase_P-typ_transduc_dom_A_sf"/>
</dbReference>
<protein>
    <submittedName>
        <fullName evidence="17">Cu+-exporting ATPase</fullName>
    </submittedName>
</protein>
<dbReference type="InterPro" id="IPR017969">
    <property type="entry name" value="Heavy-metal-associated_CS"/>
</dbReference>
<evidence type="ECO:0000256" key="8">
    <source>
        <dbReference type="ARBA" id="ARBA00022741"/>
    </source>
</evidence>
<dbReference type="SUPFAM" id="SSF81665">
    <property type="entry name" value="Calcium ATPase, transmembrane domain M"/>
    <property type="match status" value="1"/>
</dbReference>
<evidence type="ECO:0000256" key="10">
    <source>
        <dbReference type="ARBA" id="ARBA00022842"/>
    </source>
</evidence>
<dbReference type="CDD" id="cd00371">
    <property type="entry name" value="HMA"/>
    <property type="match status" value="1"/>
</dbReference>
<evidence type="ECO:0000256" key="3">
    <source>
        <dbReference type="ARBA" id="ARBA00022448"/>
    </source>
</evidence>
<dbReference type="SUPFAM" id="SSF55008">
    <property type="entry name" value="HMA, heavy metal-associated domain"/>
    <property type="match status" value="1"/>
</dbReference>
<dbReference type="Proteomes" id="UP000198693">
    <property type="component" value="Unassembled WGS sequence"/>
</dbReference>
<dbReference type="InterPro" id="IPR023214">
    <property type="entry name" value="HAD_sf"/>
</dbReference>
<feature type="transmembrane region" description="Helical" evidence="15">
    <location>
        <begin position="719"/>
        <end position="738"/>
    </location>
</feature>
<feature type="transmembrane region" description="Helical" evidence="15">
    <location>
        <begin position="349"/>
        <end position="375"/>
    </location>
</feature>
<dbReference type="GO" id="GO:0043682">
    <property type="term" value="F:P-type divalent copper transporter activity"/>
    <property type="evidence" value="ECO:0007669"/>
    <property type="project" value="TreeGrafter"/>
</dbReference>
<dbReference type="InterPro" id="IPR059000">
    <property type="entry name" value="ATPase_P-type_domA"/>
</dbReference>
<sequence length="746" mass="79368">MTSPTTLPADLVDASPVTEALFSLEGMWCGGCALAIEHRLSGLPGISRVGVDYASATLLVEGESGAIRRDVLSGPVSRLGYRLCLLERAPDAEARLDGESHRLASRLIVAAVFGMWTMLASLLIYVGAMPEPRLERILAWVSGAFALPVVVYAGRPFYLAAWRTTRAGWPGMDALVSLGVFAALGVSAWLLWRGEAEVYFDTAVMLILLLLAGRWIETLARYRGLRALRGLVPAAERIQVLREAGDAWVAPAEVEPGEHIRVAPGDMVPLDGELLDVAAKLDLSPLTGESRSQWVTCGDQVVAGSRNRGEALSMVVTARAGECRMDRLYREMQRAQATKNRRRALAERFAAWLSPLALTLSLVTLGASFAFGVAIDEAMVRALSVLVVACPCAVGLAVPLASLGGTARALEQGVVFRDPSAMEMAGNVRSVAFDKTGTLTLGELAVTAIETAPELSRGEVLGLAACLEWGSEHPVGRTIRRQAMEEGVPLEGAPWRIEERQGRGRHAWLVPTDADDKEHRRLSIGSPEWLAELGVAVPSEADDTSACTRVDMAQGRRWLGTLWLTDTPDASAAPLLASLQREGIVVALISGDRAPLVHRLGRDLGLDENACFGGRRPEQKLALVSALPHPSLYVGDGINDAPALAAATLGITPLGASTQARDAAAIQLLRPGLGGVRVAIDTARATQRVMTQNLTLSMLYNALALTLAVWMPIPPQAAVLAMFLSSVSVIGNAARLGFASSGQSGR</sequence>
<dbReference type="Gene3D" id="3.30.70.100">
    <property type="match status" value="1"/>
</dbReference>
<dbReference type="GO" id="GO:0055070">
    <property type="term" value="P:copper ion homeostasis"/>
    <property type="evidence" value="ECO:0007669"/>
    <property type="project" value="TreeGrafter"/>
</dbReference>
<feature type="transmembrane region" description="Helical" evidence="15">
    <location>
        <begin position="137"/>
        <end position="154"/>
    </location>
</feature>
<keyword evidence="5" id="KW-0597">Phosphoprotein</keyword>
<keyword evidence="9 15" id="KW-0067">ATP-binding</keyword>
<dbReference type="GO" id="GO:0016887">
    <property type="term" value="F:ATP hydrolysis activity"/>
    <property type="evidence" value="ECO:0007669"/>
    <property type="project" value="InterPro"/>
</dbReference>
<dbReference type="InterPro" id="IPR023299">
    <property type="entry name" value="ATPase_P-typ_cyto_dom_N"/>
</dbReference>
<keyword evidence="14 15" id="KW-0472">Membrane</keyword>
<evidence type="ECO:0000313" key="17">
    <source>
        <dbReference type="EMBL" id="SFU34058.1"/>
    </source>
</evidence>
<dbReference type="Gene3D" id="2.70.150.10">
    <property type="entry name" value="Calcium-transporting ATPase, cytoplasmic transduction domain A"/>
    <property type="match status" value="1"/>
</dbReference>
<proteinExistence type="inferred from homology"/>
<keyword evidence="12 15" id="KW-1133">Transmembrane helix</keyword>
<gene>
    <name evidence="17" type="ORF">SAMN04487955_101400</name>
</gene>
<dbReference type="GO" id="GO:0005524">
    <property type="term" value="F:ATP binding"/>
    <property type="evidence" value="ECO:0007669"/>
    <property type="project" value="UniProtKB-UniRule"/>
</dbReference>
<feature type="transmembrane region" description="Helical" evidence="15">
    <location>
        <begin position="381"/>
        <end position="403"/>
    </location>
</feature>
<evidence type="ECO:0000256" key="7">
    <source>
        <dbReference type="ARBA" id="ARBA00022723"/>
    </source>
</evidence>
<dbReference type="NCBIfam" id="TIGR01494">
    <property type="entry name" value="ATPase_P-type"/>
    <property type="match status" value="2"/>
</dbReference>
<dbReference type="Gene3D" id="3.40.50.1000">
    <property type="entry name" value="HAD superfamily/HAD-like"/>
    <property type="match status" value="1"/>
</dbReference>
<keyword evidence="18" id="KW-1185">Reference proteome</keyword>
<dbReference type="Pfam" id="PF00702">
    <property type="entry name" value="Hydrolase"/>
    <property type="match status" value="1"/>
</dbReference>
<evidence type="ECO:0000256" key="11">
    <source>
        <dbReference type="ARBA" id="ARBA00022967"/>
    </source>
</evidence>
<feature type="transmembrane region" description="Helical" evidence="15">
    <location>
        <begin position="174"/>
        <end position="192"/>
    </location>
</feature>
<evidence type="ECO:0000256" key="14">
    <source>
        <dbReference type="ARBA" id="ARBA00023136"/>
    </source>
</evidence>
<evidence type="ECO:0000256" key="13">
    <source>
        <dbReference type="ARBA" id="ARBA00023065"/>
    </source>
</evidence>
<dbReference type="InterPro" id="IPR036412">
    <property type="entry name" value="HAD-like_sf"/>
</dbReference>
<evidence type="ECO:0000256" key="15">
    <source>
        <dbReference type="RuleBase" id="RU362081"/>
    </source>
</evidence>
<dbReference type="InterPro" id="IPR027256">
    <property type="entry name" value="P-typ_ATPase_IB"/>
</dbReference>
<keyword evidence="4 15" id="KW-1003">Cell membrane</keyword>
<feature type="domain" description="HMA" evidence="16">
    <location>
        <begin position="18"/>
        <end position="84"/>
    </location>
</feature>
<dbReference type="Gene3D" id="3.40.1110.10">
    <property type="entry name" value="Calcium-transporting ATPase, cytoplasmic domain N"/>
    <property type="match status" value="1"/>
</dbReference>
<dbReference type="SUPFAM" id="SSF81653">
    <property type="entry name" value="Calcium ATPase, transduction domain A"/>
    <property type="match status" value="1"/>
</dbReference>
<evidence type="ECO:0000256" key="9">
    <source>
        <dbReference type="ARBA" id="ARBA00022840"/>
    </source>
</evidence>